<dbReference type="PANTHER" id="PTHR35186:SF4">
    <property type="entry name" value="PRION-INHIBITION AND PROPAGATION HELO DOMAIN-CONTAINING PROTEIN"/>
    <property type="match status" value="1"/>
</dbReference>
<dbReference type="PANTHER" id="PTHR35186">
    <property type="entry name" value="ANK_REP_REGION DOMAIN-CONTAINING PROTEIN"/>
    <property type="match status" value="1"/>
</dbReference>
<dbReference type="InterPro" id="IPR056002">
    <property type="entry name" value="DUF7580"/>
</dbReference>
<gene>
    <name evidence="2" type="ORF">PDIGIT_LOCUS2387</name>
</gene>
<dbReference type="Pfam" id="PF24476">
    <property type="entry name" value="DUF7580"/>
    <property type="match status" value="1"/>
</dbReference>
<dbReference type="OrthoDB" id="3565018at2759"/>
<sequence length="564" mass="64112">MVTGVEIAGLVLGSIPLIMKSLEFYTQGIATTKRFFRYHEQFQNLIRELSTENAVYINTLNILLVGVVKNKDMPEFLSDPCGKRWKDDKFDQKLKQRLGASHDPFMRTLGDLVQTIEKFKQMLKLDPGGNPRFNDKNSFKKYYKALAFSLQKSDYDSLMNSVRRSTESLERITKQTKTLESLQLSSKDNKRQAPNFKKIKTRAQALHSSLCAGWNCKCHSTAHVTNLRLEPRINVDDTDDSDASDDDGRSMSDPFHVVFRNHKQQLTPSAAIVASLEEWAWEEADVHITFEKQTTKSATQNSKKGVHFTKEAKKSVSVMSYTESETQRIQSLCTAIRTLQQSQRATCLSLSGLYERECGILLYPVKKALVQTEAWSMPTLQAVLKDPAFSRKDRIQLAVTLASSTLQLHDSPWLDDSWTKDDIMFIKRSDKTVYDHAFIPHRLATEASPAGSLPPAIRSIIRNQTLYRLGVTLIELWYGKSISELEAPGDDSQMSSFLTEFNTADRLVSNLYNDAGKKYANAVRRCIRCEFDHHVTTLENTAFQQAVYQGVVAQLKENFDFLHS</sequence>
<organism evidence="2 3">
    <name type="scientific">Periconia digitata</name>
    <dbReference type="NCBI Taxonomy" id="1303443"/>
    <lineage>
        <taxon>Eukaryota</taxon>
        <taxon>Fungi</taxon>
        <taxon>Dikarya</taxon>
        <taxon>Ascomycota</taxon>
        <taxon>Pezizomycotina</taxon>
        <taxon>Dothideomycetes</taxon>
        <taxon>Pleosporomycetidae</taxon>
        <taxon>Pleosporales</taxon>
        <taxon>Massarineae</taxon>
        <taxon>Periconiaceae</taxon>
        <taxon>Periconia</taxon>
    </lineage>
</organism>
<evidence type="ECO:0000313" key="3">
    <source>
        <dbReference type="Proteomes" id="UP001152607"/>
    </source>
</evidence>
<comment type="caution">
    <text evidence="2">The sequence shown here is derived from an EMBL/GenBank/DDBJ whole genome shotgun (WGS) entry which is preliminary data.</text>
</comment>
<dbReference type="EMBL" id="CAOQHR010000001">
    <property type="protein sequence ID" value="CAI6288377.1"/>
    <property type="molecule type" value="Genomic_DNA"/>
</dbReference>
<feature type="domain" description="DUF7580" evidence="1">
    <location>
        <begin position="198"/>
        <end position="559"/>
    </location>
</feature>
<dbReference type="AlphaFoldDB" id="A0A9W4U6L6"/>
<accession>A0A9W4U6L6</accession>
<reference evidence="2" key="1">
    <citation type="submission" date="2023-01" db="EMBL/GenBank/DDBJ databases">
        <authorList>
            <person name="Van Ghelder C."/>
            <person name="Rancurel C."/>
        </authorList>
    </citation>
    <scope>NUCLEOTIDE SEQUENCE</scope>
    <source>
        <strain evidence="2">CNCM I-4278</strain>
    </source>
</reference>
<name>A0A9W4U6L6_9PLEO</name>
<proteinExistence type="predicted"/>
<evidence type="ECO:0000313" key="2">
    <source>
        <dbReference type="EMBL" id="CAI6288377.1"/>
    </source>
</evidence>
<keyword evidence="3" id="KW-1185">Reference proteome</keyword>
<evidence type="ECO:0000259" key="1">
    <source>
        <dbReference type="Pfam" id="PF24476"/>
    </source>
</evidence>
<dbReference type="Proteomes" id="UP001152607">
    <property type="component" value="Unassembled WGS sequence"/>
</dbReference>
<protein>
    <recommendedName>
        <fullName evidence="1">DUF7580 domain-containing protein</fullName>
    </recommendedName>
</protein>